<dbReference type="AlphaFoldDB" id="A0A1A9HVZ1"/>
<dbReference type="RefSeq" id="WP_066482558.1">
    <property type="nucleotide sequence ID" value="NZ_CP014639.1"/>
</dbReference>
<evidence type="ECO:0000313" key="1">
    <source>
        <dbReference type="EMBL" id="ANH78867.1"/>
    </source>
</evidence>
<dbReference type="EMBL" id="CP014639">
    <property type="protein sequence ID" value="ANH78867.1"/>
    <property type="molecule type" value="Genomic_DNA"/>
</dbReference>
<dbReference type="Proteomes" id="UP000078162">
    <property type="component" value="Chromosome"/>
</dbReference>
<reference evidence="1 2" key="1">
    <citation type="submission" date="2016-03" db="EMBL/GenBank/DDBJ databases">
        <title>Culture-independent genomics supports pathogen discovery for uncultivable bacteria within the genus Chlamydia.</title>
        <authorList>
            <person name="Taylor-Brown A."/>
            <person name="Bachmann N.L."/>
            <person name="Borel N."/>
            <person name="Polkinghorne A."/>
        </authorList>
    </citation>
    <scope>NUCLEOTIDE SEQUENCE [LARGE SCALE GENOMIC DNA]</scope>
    <source>
        <strain evidence="1 2">2742-308</strain>
    </source>
</reference>
<proteinExistence type="predicted"/>
<gene>
    <name evidence="1" type="ORF">Cs308_0697</name>
</gene>
<accession>A0A1A9HVZ1</accession>
<organism evidence="1 2">
    <name type="scientific">Candidatus Chlamydia sanziniae</name>
    <dbReference type="NCBI Taxonomy" id="1806891"/>
    <lineage>
        <taxon>Bacteria</taxon>
        <taxon>Pseudomonadati</taxon>
        <taxon>Chlamydiota</taxon>
        <taxon>Chlamydiia</taxon>
        <taxon>Chlamydiales</taxon>
        <taxon>Chlamydiaceae</taxon>
        <taxon>Chlamydia/Chlamydophila group</taxon>
        <taxon>Chlamydia</taxon>
    </lineage>
</organism>
<keyword evidence="2" id="KW-1185">Reference proteome</keyword>
<dbReference type="PATRIC" id="fig|1806891.3.peg.690"/>
<dbReference type="KEGG" id="csaz:Cs308_0697"/>
<dbReference type="STRING" id="1806891.Cs308_0697"/>
<dbReference type="OrthoDB" id="18935at2"/>
<evidence type="ECO:0000313" key="2">
    <source>
        <dbReference type="Proteomes" id="UP000078162"/>
    </source>
</evidence>
<sequence length="127" mass="14135">MNRNASLLVFSCPCCCKGSVSFSIFNLEDILICNSCDSAYTFDAVMRTAIRQFIALCKRIYEANSILGDAAVSVSIQDNNVDIPFQLLFSRFPVVLNLSLEGKQIAIRFIFDALKKTILHSESQVLT</sequence>
<protein>
    <submittedName>
        <fullName evidence="1">Uncharacterized protein</fullName>
    </submittedName>
</protein>
<name>A0A1A9HVZ1_9CHLA</name>